<proteinExistence type="predicted"/>
<dbReference type="AlphaFoldDB" id="A0A979FH76"/>
<dbReference type="Proteomes" id="UP000694843">
    <property type="component" value="Unplaced"/>
</dbReference>
<protein>
    <submittedName>
        <fullName evidence="2">Uncharacterized protein LOC125177717</fullName>
    </submittedName>
</protein>
<evidence type="ECO:0000313" key="1">
    <source>
        <dbReference type="Proteomes" id="UP000694843"/>
    </source>
</evidence>
<reference evidence="2" key="1">
    <citation type="submission" date="2025-08" db="UniProtKB">
        <authorList>
            <consortium name="RefSeq"/>
        </authorList>
    </citation>
    <scope>IDENTIFICATION</scope>
    <source>
        <tissue evidence="2">Whole organism</tissue>
    </source>
</reference>
<dbReference type="KEGG" id="hazt:125177717"/>
<organism evidence="1 2">
    <name type="scientific">Hyalella azteca</name>
    <name type="common">Amphipod</name>
    <dbReference type="NCBI Taxonomy" id="294128"/>
    <lineage>
        <taxon>Eukaryota</taxon>
        <taxon>Metazoa</taxon>
        <taxon>Ecdysozoa</taxon>
        <taxon>Arthropoda</taxon>
        <taxon>Crustacea</taxon>
        <taxon>Multicrustacea</taxon>
        <taxon>Malacostraca</taxon>
        <taxon>Eumalacostraca</taxon>
        <taxon>Peracarida</taxon>
        <taxon>Amphipoda</taxon>
        <taxon>Senticaudata</taxon>
        <taxon>Talitrida</taxon>
        <taxon>Talitroidea</taxon>
        <taxon>Hyalellidae</taxon>
        <taxon>Hyalella</taxon>
    </lineage>
</organism>
<evidence type="ECO:0000313" key="2">
    <source>
        <dbReference type="RefSeq" id="XP_047735952.1"/>
    </source>
</evidence>
<gene>
    <name evidence="2" type="primary">LOC125177717</name>
</gene>
<sequence>MAEPGCCCSLLLERLRCLVQPRRPLEPLREVLLYVVPALSRDSPSHLTRRWPQLKKAFRDACLNGDEVKSCVARCRPDHAEIVAELAALTPEYEKWNVMIGRHVAAVAAMLNHAKPSCVVIATDAAALRGAPWGALVAAAEGVEVWMALRSNDKYGPYDDLLLPLHDSG</sequence>
<dbReference type="GeneID" id="125177717"/>
<keyword evidence="1" id="KW-1185">Reference proteome</keyword>
<accession>A0A979FH76</accession>
<dbReference type="RefSeq" id="XP_047735952.1">
    <property type="nucleotide sequence ID" value="XM_047879996.1"/>
</dbReference>
<name>A0A979FH76_HYAAZ</name>